<keyword evidence="3" id="KW-1185">Reference proteome</keyword>
<dbReference type="GO" id="GO:0016853">
    <property type="term" value="F:isomerase activity"/>
    <property type="evidence" value="ECO:0007669"/>
    <property type="project" value="UniProtKB-KW"/>
</dbReference>
<dbReference type="RefSeq" id="WP_109730494.1">
    <property type="nucleotide sequence ID" value="NZ_BAAACK010000004.1"/>
</dbReference>
<organism evidence="2 3">
    <name type="scientific">Faecalicatena orotica</name>
    <dbReference type="NCBI Taxonomy" id="1544"/>
    <lineage>
        <taxon>Bacteria</taxon>
        <taxon>Bacillati</taxon>
        <taxon>Bacillota</taxon>
        <taxon>Clostridia</taxon>
        <taxon>Lachnospirales</taxon>
        <taxon>Lachnospiraceae</taxon>
        <taxon>Faecalicatena</taxon>
    </lineage>
</organism>
<dbReference type="PANTHER" id="PTHR12110">
    <property type="entry name" value="HYDROXYPYRUVATE ISOMERASE"/>
    <property type="match status" value="1"/>
</dbReference>
<evidence type="ECO:0000313" key="3">
    <source>
        <dbReference type="Proteomes" id="UP000245845"/>
    </source>
</evidence>
<keyword evidence="2" id="KW-0413">Isomerase</keyword>
<dbReference type="Proteomes" id="UP000245845">
    <property type="component" value="Unassembled WGS sequence"/>
</dbReference>
<proteinExistence type="predicted"/>
<dbReference type="Pfam" id="PF01261">
    <property type="entry name" value="AP_endonuc_2"/>
    <property type="match status" value="1"/>
</dbReference>
<dbReference type="InterPro" id="IPR050312">
    <property type="entry name" value="IolE/XylAMocC-like"/>
</dbReference>
<dbReference type="SUPFAM" id="SSF51658">
    <property type="entry name" value="Xylose isomerase-like"/>
    <property type="match status" value="1"/>
</dbReference>
<evidence type="ECO:0000313" key="2">
    <source>
        <dbReference type="EMBL" id="PWJ30873.1"/>
    </source>
</evidence>
<sequence>MNSSKIKFSFMTTAMLLQALSREHGMADIADLKKLYKEILKTVSDAGIHTVEITTLELELFGKDYVRKILAGNHLTAGGMVHFDTFAVVNKEEAGHIIEKACRAVDEAESLGVKIVMLALAVQEDISGYSMEELATALAENIRPIAVYGKTKGIRVCVEDTPEVTLPLCSIDETRALLDAVPELYLAYDSGNMLIKHENPVSYYEAFRERICHIHLKDMAYVPDEEPGDMDISGKKMRGAIHGQGIVDFCTLANCMEQNGYQGYAVIEYTALDNHYRNIKDAVAYFEKCFGKRV</sequence>
<dbReference type="InterPro" id="IPR036237">
    <property type="entry name" value="Xyl_isomerase-like_sf"/>
</dbReference>
<dbReference type="InterPro" id="IPR013022">
    <property type="entry name" value="Xyl_isomerase-like_TIM-brl"/>
</dbReference>
<name>A0A2Y9BHB9_9FIRM</name>
<dbReference type="EMBL" id="QGDL01000003">
    <property type="protein sequence ID" value="PWJ30873.1"/>
    <property type="molecule type" value="Genomic_DNA"/>
</dbReference>
<reference evidence="2 3" key="1">
    <citation type="submission" date="2018-05" db="EMBL/GenBank/DDBJ databases">
        <title>The Hungate 1000. A catalogue of reference genomes from the rumen microbiome.</title>
        <authorList>
            <person name="Kelly W."/>
        </authorList>
    </citation>
    <scope>NUCLEOTIDE SEQUENCE [LARGE SCALE GENOMIC DNA]</scope>
    <source>
        <strain evidence="2 3">NLAE-zl-C242</strain>
    </source>
</reference>
<protein>
    <submittedName>
        <fullName evidence="2">Sugar phosphate isomerase/epimerase</fullName>
    </submittedName>
</protein>
<dbReference type="OrthoDB" id="256906at2"/>
<comment type="caution">
    <text evidence="2">The sequence shown here is derived from an EMBL/GenBank/DDBJ whole genome shotgun (WGS) entry which is preliminary data.</text>
</comment>
<feature type="domain" description="Xylose isomerase-like TIM barrel" evidence="1">
    <location>
        <begin position="41"/>
        <end position="288"/>
    </location>
</feature>
<gene>
    <name evidence="2" type="ORF">A8806_103280</name>
</gene>
<dbReference type="Gene3D" id="3.20.20.150">
    <property type="entry name" value="Divalent-metal-dependent TIM barrel enzymes"/>
    <property type="match status" value="1"/>
</dbReference>
<dbReference type="AlphaFoldDB" id="A0A2Y9BHB9"/>
<accession>A0A2Y9BHB9</accession>
<evidence type="ECO:0000259" key="1">
    <source>
        <dbReference type="Pfam" id="PF01261"/>
    </source>
</evidence>